<organism evidence="4 5">
    <name type="scientific">Miniimonas arenae</name>
    <dbReference type="NCBI Taxonomy" id="676201"/>
    <lineage>
        <taxon>Bacteria</taxon>
        <taxon>Bacillati</taxon>
        <taxon>Actinomycetota</taxon>
        <taxon>Actinomycetes</taxon>
        <taxon>Micrococcales</taxon>
        <taxon>Beutenbergiaceae</taxon>
        <taxon>Miniimonas</taxon>
    </lineage>
</organism>
<sequence length="151" mass="15833">MGFGAAAAGADPHPTQSTEYQAVAATLASTEAERDGLEEDLDEANGELTTAEDRITELEAAATTAGDLAARETQVAEREAAVQTRETDVQTREDAVAAQEAAAAAPASSTDPRFGTCKEARANGYGTYVKGVDPEYDWYRDADGDGRVCEP</sequence>
<gene>
    <name evidence="4" type="ORF">FH969_09685</name>
</gene>
<dbReference type="InterPro" id="IPR008613">
    <property type="entry name" value="Excalibur_Ca-bd_domain"/>
</dbReference>
<evidence type="ECO:0000313" key="5">
    <source>
        <dbReference type="Proteomes" id="UP000313849"/>
    </source>
</evidence>
<proteinExistence type="predicted"/>
<evidence type="ECO:0000259" key="3">
    <source>
        <dbReference type="SMART" id="SM00894"/>
    </source>
</evidence>
<keyword evidence="5" id="KW-1185">Reference proteome</keyword>
<dbReference type="AlphaFoldDB" id="A0A5C5BD29"/>
<evidence type="ECO:0000313" key="4">
    <source>
        <dbReference type="EMBL" id="TNU73756.1"/>
    </source>
</evidence>
<comment type="caution">
    <text evidence="4">The sequence shown here is derived from an EMBL/GenBank/DDBJ whole genome shotgun (WGS) entry which is preliminary data.</text>
</comment>
<name>A0A5C5BD29_9MICO</name>
<feature type="domain" description="Excalibur calcium-binding" evidence="3">
    <location>
        <begin position="113"/>
        <end position="150"/>
    </location>
</feature>
<feature type="region of interest" description="Disordered" evidence="2">
    <location>
        <begin position="95"/>
        <end position="115"/>
    </location>
</feature>
<keyword evidence="1" id="KW-0175">Coiled coil</keyword>
<dbReference type="OrthoDB" id="5241375at2"/>
<evidence type="ECO:0000256" key="2">
    <source>
        <dbReference type="SAM" id="MobiDB-lite"/>
    </source>
</evidence>
<evidence type="ECO:0000256" key="1">
    <source>
        <dbReference type="SAM" id="Coils"/>
    </source>
</evidence>
<dbReference type="Gene3D" id="1.20.5.340">
    <property type="match status" value="1"/>
</dbReference>
<accession>A0A5C5BD29</accession>
<protein>
    <recommendedName>
        <fullName evidence="3">Excalibur calcium-binding domain-containing protein</fullName>
    </recommendedName>
</protein>
<dbReference type="SMART" id="SM00894">
    <property type="entry name" value="Excalibur"/>
    <property type="match status" value="1"/>
</dbReference>
<dbReference type="Pfam" id="PF05901">
    <property type="entry name" value="Excalibur"/>
    <property type="match status" value="1"/>
</dbReference>
<dbReference type="EMBL" id="VENP01000034">
    <property type="protein sequence ID" value="TNU73756.1"/>
    <property type="molecule type" value="Genomic_DNA"/>
</dbReference>
<feature type="compositionally biased region" description="Low complexity" evidence="2">
    <location>
        <begin position="96"/>
        <end position="107"/>
    </location>
</feature>
<reference evidence="4 5" key="1">
    <citation type="submission" date="2019-06" db="EMBL/GenBank/DDBJ databases">
        <title>Draft genome sequence of Miniimonas arenae KCTC 19750T isolated from sea sand.</title>
        <authorList>
            <person name="Park S.-J."/>
        </authorList>
    </citation>
    <scope>NUCLEOTIDE SEQUENCE [LARGE SCALE GENOMIC DNA]</scope>
    <source>
        <strain evidence="4 5">KCTC 19750</strain>
    </source>
</reference>
<dbReference type="Proteomes" id="UP000313849">
    <property type="component" value="Unassembled WGS sequence"/>
</dbReference>
<feature type="coiled-coil region" evidence="1">
    <location>
        <begin position="20"/>
        <end position="61"/>
    </location>
</feature>